<dbReference type="PANTHER" id="PTHR45967">
    <property type="entry name" value="G-BOX-BINDING FACTOR 3-RELATED"/>
    <property type="match status" value="1"/>
</dbReference>
<keyword evidence="4" id="KW-0238">DNA-binding</keyword>
<comment type="similarity">
    <text evidence="2">Belongs to the bZIP family.</text>
</comment>
<dbReference type="Gene3D" id="3.30.160.60">
    <property type="entry name" value="Classic Zinc Finger"/>
    <property type="match status" value="1"/>
</dbReference>
<dbReference type="GO" id="GO:0043565">
    <property type="term" value="F:sequence-specific DNA binding"/>
    <property type="evidence" value="ECO:0007669"/>
    <property type="project" value="InterPro"/>
</dbReference>
<protein>
    <recommendedName>
        <fullName evidence="8">BZIP domain-containing protein</fullName>
    </recommendedName>
</protein>
<evidence type="ECO:0000256" key="5">
    <source>
        <dbReference type="ARBA" id="ARBA00023163"/>
    </source>
</evidence>
<dbReference type="EMBL" id="CP031043">
    <property type="protein sequence ID" value="QDZ23551.1"/>
    <property type="molecule type" value="Genomic_DNA"/>
</dbReference>
<dbReference type="PROSITE" id="PS50217">
    <property type="entry name" value="BZIP"/>
    <property type="match status" value="1"/>
</dbReference>
<dbReference type="InterPro" id="IPR046347">
    <property type="entry name" value="bZIP_sf"/>
</dbReference>
<keyword evidence="5" id="KW-0804">Transcription</keyword>
<comment type="subcellular location">
    <subcellularLocation>
        <location evidence="1">Nucleus</location>
    </subcellularLocation>
</comment>
<evidence type="ECO:0000313" key="10">
    <source>
        <dbReference type="Proteomes" id="UP000316726"/>
    </source>
</evidence>
<evidence type="ECO:0000256" key="6">
    <source>
        <dbReference type="ARBA" id="ARBA00023242"/>
    </source>
</evidence>
<dbReference type="GO" id="GO:0005634">
    <property type="term" value="C:nucleus"/>
    <property type="evidence" value="ECO:0007669"/>
    <property type="project" value="UniProtKB-SubCell"/>
</dbReference>
<dbReference type="SUPFAM" id="SSF57959">
    <property type="entry name" value="Leucine zipper domain"/>
    <property type="match status" value="1"/>
</dbReference>
<evidence type="ECO:0000256" key="2">
    <source>
        <dbReference type="ARBA" id="ARBA00007163"/>
    </source>
</evidence>
<keyword evidence="10" id="KW-1185">Reference proteome</keyword>
<dbReference type="InterPro" id="IPR044827">
    <property type="entry name" value="GBF-like"/>
</dbReference>
<reference evidence="9 10" key="1">
    <citation type="submission" date="2018-07" db="EMBL/GenBank/DDBJ databases">
        <title>The complete nuclear genome of the prasinophyte Chloropicon primus (CCMP1205).</title>
        <authorList>
            <person name="Pombert J.-F."/>
            <person name="Otis C."/>
            <person name="Turmel M."/>
            <person name="Lemieux C."/>
        </authorList>
    </citation>
    <scope>NUCLEOTIDE SEQUENCE [LARGE SCALE GENOMIC DNA]</scope>
    <source>
        <strain evidence="9 10">CCMP1205</strain>
    </source>
</reference>
<evidence type="ECO:0000313" key="9">
    <source>
        <dbReference type="EMBL" id="QDZ23551.1"/>
    </source>
</evidence>
<evidence type="ECO:0000256" key="4">
    <source>
        <dbReference type="ARBA" id="ARBA00023125"/>
    </source>
</evidence>
<feature type="compositionally biased region" description="Polar residues" evidence="7">
    <location>
        <begin position="193"/>
        <end position="218"/>
    </location>
</feature>
<feature type="region of interest" description="Disordered" evidence="7">
    <location>
        <begin position="63"/>
        <end position="111"/>
    </location>
</feature>
<dbReference type="SMART" id="SM00338">
    <property type="entry name" value="BRLZ"/>
    <property type="match status" value="1"/>
</dbReference>
<dbReference type="CDD" id="cd14702">
    <property type="entry name" value="bZIP_plant_GBF1"/>
    <property type="match status" value="1"/>
</dbReference>
<sequence>MVPPATVGAANLRSAQPAAPFAPYPYPLVNPMMQANPMVQQFAAPFSNLPYVGTFASPSVPWSPRGAAKGVVPEAQRPLSEKEAKELKRKKANRESARRSKLRKKEEFESLAKKVEELSQKGLALRTEIAKMEGVLETLTSQNQSLRKEVLAAHGSLECLKDLEDEAKDDASGKGKSGSSLVAPEGKKGEGESGNSQSTATDLTSSDCTNQIRATTQQKDLERDTRRSDSGGESDEMNCTVRIK</sequence>
<feature type="compositionally biased region" description="Basic and acidic residues" evidence="7">
    <location>
        <begin position="219"/>
        <end position="230"/>
    </location>
</feature>
<evidence type="ECO:0000256" key="3">
    <source>
        <dbReference type="ARBA" id="ARBA00023015"/>
    </source>
</evidence>
<feature type="compositionally biased region" description="Basic and acidic residues" evidence="7">
    <location>
        <begin position="93"/>
        <end position="111"/>
    </location>
</feature>
<dbReference type="Proteomes" id="UP000316726">
    <property type="component" value="Chromosome 10"/>
</dbReference>
<feature type="domain" description="BZIP" evidence="8">
    <location>
        <begin position="83"/>
        <end position="146"/>
    </location>
</feature>
<keyword evidence="3" id="KW-0805">Transcription regulation</keyword>
<keyword evidence="6" id="KW-0539">Nucleus</keyword>
<evidence type="ECO:0000256" key="7">
    <source>
        <dbReference type="SAM" id="MobiDB-lite"/>
    </source>
</evidence>
<organism evidence="9 10">
    <name type="scientific">Chloropicon primus</name>
    <dbReference type="NCBI Taxonomy" id="1764295"/>
    <lineage>
        <taxon>Eukaryota</taxon>
        <taxon>Viridiplantae</taxon>
        <taxon>Chlorophyta</taxon>
        <taxon>Chloropicophyceae</taxon>
        <taxon>Chloropicales</taxon>
        <taxon>Chloropicaceae</taxon>
        <taxon>Chloropicon</taxon>
    </lineage>
</organism>
<name>A0A5B8MT49_9CHLO</name>
<dbReference type="GO" id="GO:0003700">
    <property type="term" value="F:DNA-binding transcription factor activity"/>
    <property type="evidence" value="ECO:0007669"/>
    <property type="project" value="InterPro"/>
</dbReference>
<gene>
    <name evidence="9" type="ORF">A3770_10p60690</name>
</gene>
<feature type="region of interest" description="Disordered" evidence="7">
    <location>
        <begin position="167"/>
        <end position="244"/>
    </location>
</feature>
<dbReference type="AlphaFoldDB" id="A0A5B8MT49"/>
<dbReference type="InterPro" id="IPR045314">
    <property type="entry name" value="bZIP_plant_GBF1"/>
</dbReference>
<evidence type="ECO:0000259" key="8">
    <source>
        <dbReference type="PROSITE" id="PS50217"/>
    </source>
</evidence>
<dbReference type="PANTHER" id="PTHR45967:SF38">
    <property type="entry name" value="G-BOX-BINDING FACTOR 2"/>
    <property type="match status" value="1"/>
</dbReference>
<accession>A0A5B8MT49</accession>
<dbReference type="Pfam" id="PF00170">
    <property type="entry name" value="bZIP_1"/>
    <property type="match status" value="1"/>
</dbReference>
<proteinExistence type="inferred from homology"/>
<dbReference type="InterPro" id="IPR004827">
    <property type="entry name" value="bZIP"/>
</dbReference>
<evidence type="ECO:0000256" key="1">
    <source>
        <dbReference type="ARBA" id="ARBA00004123"/>
    </source>
</evidence>